<keyword evidence="4 7" id="KW-0547">Nucleotide-binding</keyword>
<keyword evidence="2 7" id="KW-0808">Transferase</keyword>
<proteinExistence type="inferred from homology"/>
<feature type="binding site" evidence="7">
    <location>
        <begin position="16"/>
        <end position="23"/>
    </location>
    <ligand>
        <name>ATP</name>
        <dbReference type="ChEBI" id="CHEBI:30616"/>
    </ligand>
</feature>
<dbReference type="GO" id="GO:0005524">
    <property type="term" value="F:ATP binding"/>
    <property type="evidence" value="ECO:0007669"/>
    <property type="project" value="UniProtKB-UniRule"/>
</dbReference>
<dbReference type="PANTHER" id="PTHR10344:SF1">
    <property type="entry name" value="THYMIDYLATE KINASE"/>
    <property type="match status" value="1"/>
</dbReference>
<dbReference type="GO" id="GO:0004798">
    <property type="term" value="F:dTMP kinase activity"/>
    <property type="evidence" value="ECO:0007669"/>
    <property type="project" value="UniProtKB-UniRule"/>
</dbReference>
<evidence type="ECO:0000256" key="3">
    <source>
        <dbReference type="ARBA" id="ARBA00022727"/>
    </source>
</evidence>
<gene>
    <name evidence="7" type="primary">tmk</name>
    <name evidence="9" type="ORF">LARV_03034</name>
</gene>
<evidence type="ECO:0000313" key="9">
    <source>
        <dbReference type="EMBL" id="GAP15250.1"/>
    </source>
</evidence>
<dbReference type="GO" id="GO:0006233">
    <property type="term" value="P:dTDP biosynthetic process"/>
    <property type="evidence" value="ECO:0007669"/>
    <property type="project" value="InterPro"/>
</dbReference>
<keyword evidence="5 7" id="KW-0418">Kinase</keyword>
<protein>
    <recommendedName>
        <fullName evidence="7">Thymidylate kinase</fullName>
        <ecNumber evidence="7">2.7.4.9</ecNumber>
    </recommendedName>
    <alternativeName>
        <fullName evidence="7">dTMP kinase</fullName>
    </alternativeName>
</protein>
<evidence type="ECO:0000313" key="10">
    <source>
        <dbReference type="Proteomes" id="UP000055060"/>
    </source>
</evidence>
<dbReference type="GO" id="GO:0006227">
    <property type="term" value="P:dUDP biosynthetic process"/>
    <property type="evidence" value="ECO:0007669"/>
    <property type="project" value="TreeGrafter"/>
</dbReference>
<dbReference type="EMBL" id="DF967972">
    <property type="protein sequence ID" value="GAP15250.1"/>
    <property type="molecule type" value="Genomic_DNA"/>
</dbReference>
<feature type="domain" description="Thymidylate kinase-like" evidence="8">
    <location>
        <begin position="14"/>
        <end position="150"/>
    </location>
</feature>
<dbReference type="Gene3D" id="3.40.50.300">
    <property type="entry name" value="P-loop containing nucleotide triphosphate hydrolases"/>
    <property type="match status" value="1"/>
</dbReference>
<dbReference type="InterPro" id="IPR039430">
    <property type="entry name" value="Thymidylate_kin-like_dom"/>
</dbReference>
<dbReference type="Pfam" id="PF02223">
    <property type="entry name" value="Thymidylate_kin"/>
    <property type="match status" value="1"/>
</dbReference>
<dbReference type="STRING" id="360412.LARV_03034"/>
<dbReference type="OrthoDB" id="9774907at2"/>
<dbReference type="InterPro" id="IPR018094">
    <property type="entry name" value="Thymidylate_kinase"/>
</dbReference>
<keyword evidence="10" id="KW-1185">Reference proteome</keyword>
<keyword evidence="3 7" id="KW-0545">Nucleotide biosynthesis</keyword>
<keyword evidence="6 7" id="KW-0067">ATP-binding</keyword>
<dbReference type="GO" id="GO:0006235">
    <property type="term" value="P:dTTP biosynthetic process"/>
    <property type="evidence" value="ECO:0007669"/>
    <property type="project" value="UniProtKB-UniRule"/>
</dbReference>
<dbReference type="CDD" id="cd01672">
    <property type="entry name" value="TMPK"/>
    <property type="match status" value="1"/>
</dbReference>
<evidence type="ECO:0000256" key="1">
    <source>
        <dbReference type="ARBA" id="ARBA00009776"/>
    </source>
</evidence>
<evidence type="ECO:0000256" key="7">
    <source>
        <dbReference type="HAMAP-Rule" id="MF_00165"/>
    </source>
</evidence>
<comment type="function">
    <text evidence="7">Phosphorylation of dTMP to form dTDP in both de novo and salvage pathways of dTTP synthesis.</text>
</comment>
<comment type="similarity">
    <text evidence="1 7">Belongs to the thymidylate kinase family.</text>
</comment>
<dbReference type="SUPFAM" id="SSF52540">
    <property type="entry name" value="P-loop containing nucleoside triphosphate hydrolases"/>
    <property type="match status" value="1"/>
</dbReference>
<dbReference type="RefSeq" id="WP_075074435.1">
    <property type="nucleotide sequence ID" value="NZ_DF967972.1"/>
</dbReference>
<dbReference type="HAMAP" id="MF_00165">
    <property type="entry name" value="Thymidylate_kinase"/>
    <property type="match status" value="1"/>
</dbReference>
<dbReference type="GO" id="GO:0005737">
    <property type="term" value="C:cytoplasm"/>
    <property type="evidence" value="ECO:0007669"/>
    <property type="project" value="TreeGrafter"/>
</dbReference>
<dbReference type="Proteomes" id="UP000055060">
    <property type="component" value="Unassembled WGS sequence"/>
</dbReference>
<evidence type="ECO:0000256" key="4">
    <source>
        <dbReference type="ARBA" id="ARBA00022741"/>
    </source>
</evidence>
<evidence type="ECO:0000256" key="2">
    <source>
        <dbReference type="ARBA" id="ARBA00022679"/>
    </source>
</evidence>
<reference evidence="9" key="1">
    <citation type="submission" date="2015-07" db="EMBL/GenBank/DDBJ databases">
        <title>Draft Genome Sequences of Anaerolinea thermolimosa IMO-1, Bellilinea caldifistulae GOMI-1, Leptolinea tardivitalis YMTK-2, Levilinea saccharolytica KIBI-1,Longilinea arvoryzae KOME-1, Previously Described as Members of the Anaerolineaceae (Chloroflexi).</title>
        <authorList>
            <person name="Sekiguchi Y."/>
            <person name="Ohashi A."/>
            <person name="Matsuura N."/>
            <person name="Tourlousse M.D."/>
        </authorList>
    </citation>
    <scope>NUCLEOTIDE SEQUENCE [LARGE SCALE GENOMIC DNA]</scope>
    <source>
        <strain evidence="9">KOME-1</strain>
    </source>
</reference>
<evidence type="ECO:0000256" key="6">
    <source>
        <dbReference type="ARBA" id="ARBA00022840"/>
    </source>
</evidence>
<name>A0A0S7BM17_9CHLR</name>
<dbReference type="InterPro" id="IPR027417">
    <property type="entry name" value="P-loop_NTPase"/>
</dbReference>
<dbReference type="AlphaFoldDB" id="A0A0S7BM17"/>
<organism evidence="9">
    <name type="scientific">Longilinea arvoryzae</name>
    <dbReference type="NCBI Taxonomy" id="360412"/>
    <lineage>
        <taxon>Bacteria</taxon>
        <taxon>Bacillati</taxon>
        <taxon>Chloroflexota</taxon>
        <taxon>Anaerolineae</taxon>
        <taxon>Anaerolineales</taxon>
        <taxon>Anaerolineaceae</taxon>
        <taxon>Longilinea</taxon>
    </lineage>
</organism>
<dbReference type="EC" id="2.7.4.9" evidence="7"/>
<comment type="catalytic activity">
    <reaction evidence="7">
        <text>dTMP + ATP = dTDP + ADP</text>
        <dbReference type="Rhea" id="RHEA:13517"/>
        <dbReference type="ChEBI" id="CHEBI:30616"/>
        <dbReference type="ChEBI" id="CHEBI:58369"/>
        <dbReference type="ChEBI" id="CHEBI:63528"/>
        <dbReference type="ChEBI" id="CHEBI:456216"/>
        <dbReference type="EC" id="2.7.4.9"/>
    </reaction>
</comment>
<accession>A0A0S7BM17</accession>
<evidence type="ECO:0000259" key="8">
    <source>
        <dbReference type="Pfam" id="PF02223"/>
    </source>
</evidence>
<evidence type="ECO:0000256" key="5">
    <source>
        <dbReference type="ARBA" id="ARBA00022777"/>
    </source>
</evidence>
<dbReference type="NCBIfam" id="TIGR00041">
    <property type="entry name" value="DTMP_kinase"/>
    <property type="match status" value="1"/>
</dbReference>
<sequence length="246" mass="28113">MLLPNRYKGKLIVVEGIDGSGKSTQIDLLNKWLQNQGKLVYFSEWNSSDLVKSTTKLGKSEKMFTPTTFSLLQATDFSDRWENHILPMLKAGVIVLADRYAFTAFARDVARGVDREWVRNLYSFAPMPDLALYFRVPVDIAVERILTGRSNLKYYEAGMDLGLSDNKVTSFRLFQQRIISEYDSMVDEFGLTVIDGALPVQKQQKYVRQIVKKVLQGWEGLNQPMIVPRRRRKPAPVAVEKEEAAQ</sequence>
<dbReference type="PANTHER" id="PTHR10344">
    <property type="entry name" value="THYMIDYLATE KINASE"/>
    <property type="match status" value="1"/>
</dbReference>